<dbReference type="PANTHER" id="PTHR46579:SF1">
    <property type="entry name" value="F5_8 TYPE C DOMAIN-CONTAINING PROTEIN"/>
    <property type="match status" value="1"/>
</dbReference>
<feature type="compositionally biased region" description="Polar residues" evidence="2">
    <location>
        <begin position="406"/>
        <end position="421"/>
    </location>
</feature>
<evidence type="ECO:0000256" key="2">
    <source>
        <dbReference type="SAM" id="MobiDB-lite"/>
    </source>
</evidence>
<dbReference type="STRING" id="200324.A0A2N5RWW9"/>
<dbReference type="EMBL" id="PGCJ01001430">
    <property type="protein sequence ID" value="PLW05495.1"/>
    <property type="molecule type" value="Genomic_DNA"/>
</dbReference>
<feature type="region of interest" description="Disordered" evidence="2">
    <location>
        <begin position="51"/>
        <end position="90"/>
    </location>
</feature>
<sequence length="782" mass="88385">MAPLASFVLCVCPKCSQETTPAQVMNQLNQPSVPGRYWKKNSVTYRQHLQEMKQNTSRDPRRNPSSDSHTEESEGIQETPRTDIVPEDRKSSNLHASEWLRNFLNQPGIEEHLEISVNHVSPNGVMEDIWDSPRWKQYKDSAGGQLTRRSNNLVFSLNVNWFNPSGNKIAGKHWSVGTIAMTCLNLPPLIRNRPENIFLAGLIPGPSEPKLEQINHLLQPLVSELLSLWKGCLIRPTLTSPIDGRIIRVRLGPVICDLPAIRKVLGLAGHSSVNHLCSFCNVSKKKIDVVDINRFNLRSGDDLRSHCLRWKKAKKVSHRERIFKRHGVRYSALLQLPYFNLLDDAVVEPMHNIFLGILCNHGTEFFGLKKKDGWNNNHSDSEALDRLEHQENMSDIDYDANDSDTDISSGGTNRSSSTQPMTGPPLNNDKGTHLETMRLFEAFKDLTLFESKLEWMSSGNVPQNTKVLQAHPNADSHSDVYGYNQVDDPLFAIPGNLQQLCTVIDEMRLPSHIGRVLATVGQAKGGKLKAKEWINLFSLLLIPTFLLIMTTSSTPREDINSQFSNLLHLVSITNLVRQNKITNEDIDSLEEHLKEYRRGILRLYPQFTTKPNHHLALHVPKDILRMGPAPCWTAWAFERLNGSLARIPTNNQISKLNSTLLVKWATAQNFRGILPSLASQLPQGLRDSIEQLSNSFKKLCSSNGFTTDIDISNQSSLMIDAEISNRSDFNKITELKHKDHIRLLKRLVEVDGHDLVGPEDQFAQSTISFKMEGTRVSYDMDK</sequence>
<feature type="compositionally biased region" description="Basic and acidic residues" evidence="2">
    <location>
        <begin position="51"/>
        <end position="72"/>
    </location>
</feature>
<evidence type="ECO:0000313" key="4">
    <source>
        <dbReference type="EMBL" id="PLW25670.1"/>
    </source>
</evidence>
<evidence type="ECO:0000313" key="3">
    <source>
        <dbReference type="EMBL" id="PLW05495.1"/>
    </source>
</evidence>
<feature type="compositionally biased region" description="Basic and acidic residues" evidence="2">
    <location>
        <begin position="80"/>
        <end position="90"/>
    </location>
</feature>
<reference evidence="3 5" key="1">
    <citation type="submission" date="2017-11" db="EMBL/GenBank/DDBJ databases">
        <title>De novo assembly and phasing of dikaryotic genomes from two isolates of Puccinia coronata f. sp. avenae, the causal agent of oat crown rust.</title>
        <authorList>
            <person name="Miller M.E."/>
            <person name="Zhang Y."/>
            <person name="Omidvar V."/>
            <person name="Sperschneider J."/>
            <person name="Schwessinger B."/>
            <person name="Raley C."/>
            <person name="Palmer J.M."/>
            <person name="Garnica D."/>
            <person name="Upadhyaya N."/>
            <person name="Rathjen J."/>
            <person name="Taylor J.M."/>
            <person name="Park R.F."/>
            <person name="Dodds P.N."/>
            <person name="Hirsch C.D."/>
            <person name="Kianian S.F."/>
            <person name="Figueroa M."/>
        </authorList>
    </citation>
    <scope>NUCLEOTIDE SEQUENCE [LARGE SCALE GENOMIC DNA]</scope>
    <source>
        <strain evidence="3">12NC29</strain>
    </source>
</reference>
<feature type="region of interest" description="Disordered" evidence="2">
    <location>
        <begin position="396"/>
        <end position="431"/>
    </location>
</feature>
<feature type="compositionally biased region" description="Acidic residues" evidence="2">
    <location>
        <begin position="396"/>
        <end position="405"/>
    </location>
</feature>
<dbReference type="Pfam" id="PF02992">
    <property type="entry name" value="Transposase_21"/>
    <property type="match status" value="1"/>
</dbReference>
<dbReference type="AlphaFoldDB" id="A0A2N5RWW9"/>
<comment type="caution">
    <text evidence="3">The sequence shown here is derived from an EMBL/GenBank/DDBJ whole genome shotgun (WGS) entry which is preliminary data.</text>
</comment>
<keyword evidence="1" id="KW-0175">Coiled coil</keyword>
<gene>
    <name evidence="4" type="ORF">PCANC_24686</name>
    <name evidence="3" type="ORF">PCANC_26503</name>
</gene>
<evidence type="ECO:0000313" key="5">
    <source>
        <dbReference type="Proteomes" id="UP000235388"/>
    </source>
</evidence>
<dbReference type="EMBL" id="PGCJ01000598">
    <property type="protein sequence ID" value="PLW25670.1"/>
    <property type="molecule type" value="Genomic_DNA"/>
</dbReference>
<proteinExistence type="predicted"/>
<dbReference type="Proteomes" id="UP000235388">
    <property type="component" value="Unassembled WGS sequence"/>
</dbReference>
<feature type="coiled-coil region" evidence="1">
    <location>
        <begin position="572"/>
        <end position="599"/>
    </location>
</feature>
<dbReference type="OrthoDB" id="2507659at2759"/>
<evidence type="ECO:0000256" key="1">
    <source>
        <dbReference type="SAM" id="Coils"/>
    </source>
</evidence>
<accession>A0A2N5RWW9</accession>
<name>A0A2N5RWW9_9BASI</name>
<keyword evidence="5" id="KW-1185">Reference proteome</keyword>
<dbReference type="PANTHER" id="PTHR46579">
    <property type="entry name" value="F5/8 TYPE C DOMAIN-CONTAINING PROTEIN-RELATED"/>
    <property type="match status" value="1"/>
</dbReference>
<protein>
    <submittedName>
        <fullName evidence="3">Uncharacterized protein</fullName>
    </submittedName>
</protein>
<dbReference type="InterPro" id="IPR004242">
    <property type="entry name" value="Transposase_21"/>
</dbReference>
<organism evidence="3 5">
    <name type="scientific">Puccinia coronata f. sp. avenae</name>
    <dbReference type="NCBI Taxonomy" id="200324"/>
    <lineage>
        <taxon>Eukaryota</taxon>
        <taxon>Fungi</taxon>
        <taxon>Dikarya</taxon>
        <taxon>Basidiomycota</taxon>
        <taxon>Pucciniomycotina</taxon>
        <taxon>Pucciniomycetes</taxon>
        <taxon>Pucciniales</taxon>
        <taxon>Pucciniaceae</taxon>
        <taxon>Puccinia</taxon>
    </lineage>
</organism>